<dbReference type="InterPro" id="IPR053181">
    <property type="entry name" value="EcdB-like_regulator"/>
</dbReference>
<evidence type="ECO:0000313" key="2">
    <source>
        <dbReference type="EMBL" id="CAK7228073.1"/>
    </source>
</evidence>
<dbReference type="EMBL" id="CAWUHB010000042">
    <property type="protein sequence ID" value="CAK7228073.1"/>
    <property type="molecule type" value="Genomic_DNA"/>
</dbReference>
<organism evidence="2 3">
    <name type="scientific">Sporothrix curviconia</name>
    <dbReference type="NCBI Taxonomy" id="1260050"/>
    <lineage>
        <taxon>Eukaryota</taxon>
        <taxon>Fungi</taxon>
        <taxon>Dikarya</taxon>
        <taxon>Ascomycota</taxon>
        <taxon>Pezizomycotina</taxon>
        <taxon>Sordariomycetes</taxon>
        <taxon>Sordariomycetidae</taxon>
        <taxon>Ophiostomatales</taxon>
        <taxon>Ophiostomataceae</taxon>
        <taxon>Sporothrix</taxon>
    </lineage>
</organism>
<keyword evidence="3" id="KW-1185">Reference proteome</keyword>
<reference evidence="2 3" key="1">
    <citation type="submission" date="2024-01" db="EMBL/GenBank/DDBJ databases">
        <authorList>
            <person name="Allen C."/>
            <person name="Tagirdzhanova G."/>
        </authorList>
    </citation>
    <scope>NUCLEOTIDE SEQUENCE [LARGE SCALE GENOMIC DNA]</scope>
</reference>
<evidence type="ECO:0000313" key="3">
    <source>
        <dbReference type="Proteomes" id="UP001642405"/>
    </source>
</evidence>
<sequence length="655" mass="71125">MAQVQAAQPSLCLKASSVANSDVPPQNATEQDQFLIPYEHSTAANTLLSLNLVRYFLEHRHKTQGNKKHSRQETGSQKARGSGRGGLSSMTPNSTVSHSFAYPRTYFFDIETKQPLPPQLDLIYGPGLSPAILPSSVLATSRPATLDGLAQNYFALVHPSAPLFSTAQFRQWSVRVCDPDADEKIETAMCLVVWALGSLAAPPLVSADKPPSLSPTSLHSAAQEQQQPAELDRFALSLFQPALKIIIHHALWEFGAASLTICQALLLAASDRAAELDIARSGIEPLADHMPLPTSLDPDDGDNMICFIAEIAARRLSNRIHSSLYATEGNDFGQGLFGMISDTDSSVSGRTTPGHKRKRADSDMPFEANVQAGSAGAGLGAGLGAGAISAQPDNSGIGKMLPISAELNRQLEAWYEAMPDNIRPPLLAGNRTGEVRARAFDLGSSDLAENDPQWHDMQQPQHTIHTLNERVQILRIHYYAARHIIHRPFVLGVAWQQQQHQQQQQQLSGRESVESSGHVSPPALPPFFSADALEKCVVCVDSCVSYLTHVLPLLERRSPYLWSFCQSSMACLLVLLVADSCPSIASRSTRMVAPPLGAARSVNIGLLRDQVAARLRLWATPGSSFDAELRIVESLPVELGYGRNDAWKSAKQERG</sequence>
<comment type="caution">
    <text evidence="2">The sequence shown here is derived from an EMBL/GenBank/DDBJ whole genome shotgun (WGS) entry which is preliminary data.</text>
</comment>
<protein>
    <recommendedName>
        <fullName evidence="4">C6 zinc finger domain containing protein</fullName>
    </recommendedName>
</protein>
<accession>A0ABP0C7T0</accession>
<dbReference type="PANTHER" id="PTHR47785">
    <property type="entry name" value="ZN(II)2CYS6 TRANSCRIPTION FACTOR (EUROFUNG)-RELATED-RELATED"/>
    <property type="match status" value="1"/>
</dbReference>
<evidence type="ECO:0008006" key="4">
    <source>
        <dbReference type="Google" id="ProtNLM"/>
    </source>
</evidence>
<proteinExistence type="predicted"/>
<feature type="region of interest" description="Disordered" evidence="1">
    <location>
        <begin position="61"/>
        <end position="94"/>
    </location>
</feature>
<gene>
    <name evidence="2" type="ORF">SCUCBS95973_006757</name>
</gene>
<dbReference type="CDD" id="cd12148">
    <property type="entry name" value="fungal_TF_MHR"/>
    <property type="match status" value="1"/>
</dbReference>
<feature type="compositionally biased region" description="Basic residues" evidence="1">
    <location>
        <begin position="61"/>
        <end position="70"/>
    </location>
</feature>
<name>A0ABP0C7T0_9PEZI</name>
<evidence type="ECO:0000256" key="1">
    <source>
        <dbReference type="SAM" id="MobiDB-lite"/>
    </source>
</evidence>
<dbReference type="PANTHER" id="PTHR47785:SF2">
    <property type="entry name" value="ZN(II)2CYS6 TRANSCRIPTION FACTOR (EUROFUNG)"/>
    <property type="match status" value="1"/>
</dbReference>
<dbReference type="Proteomes" id="UP001642405">
    <property type="component" value="Unassembled WGS sequence"/>
</dbReference>